<reference evidence="2 3" key="1">
    <citation type="submission" date="2019-02" db="EMBL/GenBank/DDBJ databases">
        <title>Deep-cultivation of Planctomycetes and their phenomic and genomic characterization uncovers novel biology.</title>
        <authorList>
            <person name="Wiegand S."/>
            <person name="Jogler M."/>
            <person name="Boedeker C."/>
            <person name="Pinto D."/>
            <person name="Vollmers J."/>
            <person name="Rivas-Marin E."/>
            <person name="Kohn T."/>
            <person name="Peeters S.H."/>
            <person name="Heuer A."/>
            <person name="Rast P."/>
            <person name="Oberbeckmann S."/>
            <person name="Bunk B."/>
            <person name="Jeske O."/>
            <person name="Meyerdierks A."/>
            <person name="Storesund J.E."/>
            <person name="Kallscheuer N."/>
            <person name="Luecker S."/>
            <person name="Lage O.M."/>
            <person name="Pohl T."/>
            <person name="Merkel B.J."/>
            <person name="Hornburger P."/>
            <person name="Mueller R.-W."/>
            <person name="Bruemmer F."/>
            <person name="Labrenz M."/>
            <person name="Spormann A.M."/>
            <person name="Op Den Camp H."/>
            <person name="Overmann J."/>
            <person name="Amann R."/>
            <person name="Jetten M.S.M."/>
            <person name="Mascher T."/>
            <person name="Medema M.H."/>
            <person name="Devos D.P."/>
            <person name="Kaster A.-K."/>
            <person name="Ovreas L."/>
            <person name="Rohde M."/>
            <person name="Galperin M.Y."/>
            <person name="Jogler C."/>
        </authorList>
    </citation>
    <scope>NUCLEOTIDE SEQUENCE [LARGE SCALE GENOMIC DNA]</scope>
    <source>
        <strain evidence="2 3">Poly51</strain>
    </source>
</reference>
<keyword evidence="1" id="KW-1133">Transmembrane helix</keyword>
<dbReference type="RefSeq" id="WP_146453595.1">
    <property type="nucleotide sequence ID" value="NZ_SJPW01000001.1"/>
</dbReference>
<sequence length="235" mass="25780">MSFQIDDDTMYRIRSRGVERPAVAGHRLGQMVRDFVLARHDELSEDGLVWFSAGDVDSLFPRIGQANLVRQRQVFDAHEIAGATTSVVEPEIEMRRFSREPWYVARGSNVAGPYDQVTIVGWYNEGRLFDKDQLRPGLNASWRSMADARSEGLLAPPAANSIAAHANHLIAEPPVWLGPAQEVTSAAEFTPELSINRGGDGAAPLRVLIFMAVLGGVAMLVAAISGLIYFFMVAK</sequence>
<gene>
    <name evidence="2" type="ORF">Poly51_03280</name>
</gene>
<comment type="caution">
    <text evidence="2">The sequence shown here is derived from an EMBL/GenBank/DDBJ whole genome shotgun (WGS) entry which is preliminary data.</text>
</comment>
<organism evidence="2 3">
    <name type="scientific">Rubripirellula tenax</name>
    <dbReference type="NCBI Taxonomy" id="2528015"/>
    <lineage>
        <taxon>Bacteria</taxon>
        <taxon>Pseudomonadati</taxon>
        <taxon>Planctomycetota</taxon>
        <taxon>Planctomycetia</taxon>
        <taxon>Pirellulales</taxon>
        <taxon>Pirellulaceae</taxon>
        <taxon>Rubripirellula</taxon>
    </lineage>
</organism>
<keyword evidence="1" id="KW-0472">Membrane</keyword>
<keyword evidence="1" id="KW-0812">Transmembrane</keyword>
<dbReference type="EMBL" id="SJPW01000001">
    <property type="protein sequence ID" value="TWU60054.1"/>
    <property type="molecule type" value="Genomic_DNA"/>
</dbReference>
<evidence type="ECO:0008006" key="4">
    <source>
        <dbReference type="Google" id="ProtNLM"/>
    </source>
</evidence>
<name>A0A5C6FJX0_9BACT</name>
<evidence type="ECO:0000313" key="2">
    <source>
        <dbReference type="EMBL" id="TWU60054.1"/>
    </source>
</evidence>
<keyword evidence="3" id="KW-1185">Reference proteome</keyword>
<evidence type="ECO:0000256" key="1">
    <source>
        <dbReference type="SAM" id="Phobius"/>
    </source>
</evidence>
<proteinExistence type="predicted"/>
<dbReference type="Proteomes" id="UP000318288">
    <property type="component" value="Unassembled WGS sequence"/>
</dbReference>
<protein>
    <recommendedName>
        <fullName evidence="4">GYF domain-containing protein</fullName>
    </recommendedName>
</protein>
<feature type="transmembrane region" description="Helical" evidence="1">
    <location>
        <begin position="207"/>
        <end position="232"/>
    </location>
</feature>
<accession>A0A5C6FJX0</accession>
<evidence type="ECO:0000313" key="3">
    <source>
        <dbReference type="Proteomes" id="UP000318288"/>
    </source>
</evidence>
<dbReference type="AlphaFoldDB" id="A0A5C6FJX0"/>